<gene>
    <name evidence="2" type="ORF">C2G38_2186156</name>
</gene>
<sequence length="294" mass="33110">MPCHADTIVKVNQVRQTCNEDSKLVTIRAVGAYPVESEDCELDMALFIPLDGKIVLENYNGNLRLKMTVASSTHLSIKRDISSNRCPLKVLLVGVVQGAPKEINSDNAMFSILVNDYAGKIYNFTIKVVFPHRNSRFKHLMNSTRLIESVLFVVGQMEIIEKDLYVYASDISYVDISTVTKKKVIGSESNPALYRESESASDLNFEDLHSSKRVRVVDEKYNYFEYCDEGASEVSKECIDEEDEHKGNTVRNSRSSKCSFAGSDKGKQKVIQPVFHNTRKRSESSKTVNSNKIV</sequence>
<proteinExistence type="predicted"/>
<keyword evidence="3" id="KW-1185">Reference proteome</keyword>
<dbReference type="EMBL" id="QKWP01000576">
    <property type="protein sequence ID" value="RIB17884.1"/>
    <property type="molecule type" value="Genomic_DNA"/>
</dbReference>
<evidence type="ECO:0000313" key="2">
    <source>
        <dbReference type="EMBL" id="RIB17884.1"/>
    </source>
</evidence>
<dbReference type="OrthoDB" id="2425801at2759"/>
<name>A0A397V5P0_9GLOM</name>
<reference evidence="2 3" key="1">
    <citation type="submission" date="2018-06" db="EMBL/GenBank/DDBJ databases">
        <title>Comparative genomics reveals the genomic features of Rhizophagus irregularis, R. cerebriforme, R. diaphanum and Gigaspora rosea, and their symbiotic lifestyle signature.</title>
        <authorList>
            <person name="Morin E."/>
            <person name="San Clemente H."/>
            <person name="Chen E.C.H."/>
            <person name="De La Providencia I."/>
            <person name="Hainaut M."/>
            <person name="Kuo A."/>
            <person name="Kohler A."/>
            <person name="Murat C."/>
            <person name="Tang N."/>
            <person name="Roy S."/>
            <person name="Loubradou J."/>
            <person name="Henrissat B."/>
            <person name="Grigoriev I.V."/>
            <person name="Corradi N."/>
            <person name="Roux C."/>
            <person name="Martin F.M."/>
        </authorList>
    </citation>
    <scope>NUCLEOTIDE SEQUENCE [LARGE SCALE GENOMIC DNA]</scope>
    <source>
        <strain evidence="2 3">DAOM 194757</strain>
    </source>
</reference>
<dbReference type="Proteomes" id="UP000266673">
    <property type="component" value="Unassembled WGS sequence"/>
</dbReference>
<feature type="compositionally biased region" description="Polar residues" evidence="1">
    <location>
        <begin position="249"/>
        <end position="258"/>
    </location>
</feature>
<dbReference type="AlphaFoldDB" id="A0A397V5P0"/>
<evidence type="ECO:0000313" key="3">
    <source>
        <dbReference type="Proteomes" id="UP000266673"/>
    </source>
</evidence>
<accession>A0A397V5P0</accession>
<organism evidence="2 3">
    <name type="scientific">Gigaspora rosea</name>
    <dbReference type="NCBI Taxonomy" id="44941"/>
    <lineage>
        <taxon>Eukaryota</taxon>
        <taxon>Fungi</taxon>
        <taxon>Fungi incertae sedis</taxon>
        <taxon>Mucoromycota</taxon>
        <taxon>Glomeromycotina</taxon>
        <taxon>Glomeromycetes</taxon>
        <taxon>Diversisporales</taxon>
        <taxon>Gigasporaceae</taxon>
        <taxon>Gigaspora</taxon>
    </lineage>
</organism>
<protein>
    <submittedName>
        <fullName evidence="2">Uncharacterized protein</fullName>
    </submittedName>
</protein>
<comment type="caution">
    <text evidence="2">The sequence shown here is derived from an EMBL/GenBank/DDBJ whole genome shotgun (WGS) entry which is preliminary data.</text>
</comment>
<feature type="compositionally biased region" description="Polar residues" evidence="1">
    <location>
        <begin position="285"/>
        <end position="294"/>
    </location>
</feature>
<feature type="region of interest" description="Disordered" evidence="1">
    <location>
        <begin position="243"/>
        <end position="294"/>
    </location>
</feature>
<evidence type="ECO:0000256" key="1">
    <source>
        <dbReference type="SAM" id="MobiDB-lite"/>
    </source>
</evidence>